<dbReference type="PROSITE" id="PS50110">
    <property type="entry name" value="RESPONSE_REGULATORY"/>
    <property type="match status" value="1"/>
</dbReference>
<dbReference type="KEGG" id="clx:CLAN_0079"/>
<evidence type="ECO:0000256" key="3">
    <source>
        <dbReference type="ARBA" id="ARBA00023012"/>
    </source>
</evidence>
<dbReference type="InterPro" id="IPR016032">
    <property type="entry name" value="Sig_transdc_resp-reg_C-effctor"/>
</dbReference>
<dbReference type="GO" id="GO:0005829">
    <property type="term" value="C:cytosol"/>
    <property type="evidence" value="ECO:0007669"/>
    <property type="project" value="TreeGrafter"/>
</dbReference>
<dbReference type="InterPro" id="IPR036388">
    <property type="entry name" value="WH-like_DNA-bd_sf"/>
</dbReference>
<evidence type="ECO:0000256" key="1">
    <source>
        <dbReference type="ARBA" id="ARBA00013332"/>
    </source>
</evidence>
<dbReference type="FunFam" id="1.10.10.10:FF:000018">
    <property type="entry name" value="DNA-binding response regulator ResD"/>
    <property type="match status" value="1"/>
</dbReference>
<evidence type="ECO:0000256" key="2">
    <source>
        <dbReference type="ARBA" id="ARBA00022553"/>
    </source>
</evidence>
<accession>A0A1X9SKU7</accession>
<evidence type="ECO:0000256" key="8">
    <source>
        <dbReference type="PROSITE-ProRule" id="PRU00169"/>
    </source>
</evidence>
<dbReference type="Pfam" id="PF00072">
    <property type="entry name" value="Response_reg"/>
    <property type="match status" value="1"/>
</dbReference>
<evidence type="ECO:0000256" key="9">
    <source>
        <dbReference type="PROSITE-ProRule" id="PRU01091"/>
    </source>
</evidence>
<dbReference type="PANTHER" id="PTHR48111:SF1">
    <property type="entry name" value="TWO-COMPONENT RESPONSE REGULATOR ORR33"/>
    <property type="match status" value="1"/>
</dbReference>
<evidence type="ECO:0000259" key="10">
    <source>
        <dbReference type="PROSITE" id="PS50110"/>
    </source>
</evidence>
<feature type="domain" description="OmpR/PhoB-type" evidence="11">
    <location>
        <begin position="126"/>
        <end position="222"/>
    </location>
</feature>
<dbReference type="GO" id="GO:0000156">
    <property type="term" value="F:phosphorelay response regulator activity"/>
    <property type="evidence" value="ECO:0007669"/>
    <property type="project" value="TreeGrafter"/>
</dbReference>
<evidence type="ECO:0000256" key="4">
    <source>
        <dbReference type="ARBA" id="ARBA00023015"/>
    </source>
</evidence>
<evidence type="ECO:0000313" key="13">
    <source>
        <dbReference type="Proteomes" id="UP000202031"/>
    </source>
</evidence>
<dbReference type="GeneID" id="93078710"/>
<dbReference type="Gene3D" id="1.10.10.10">
    <property type="entry name" value="Winged helix-like DNA-binding domain superfamily/Winged helix DNA-binding domain"/>
    <property type="match status" value="1"/>
</dbReference>
<keyword evidence="3" id="KW-0902">Two-component regulatory system</keyword>
<keyword evidence="6" id="KW-0804">Transcription</keyword>
<dbReference type="InterPro" id="IPR001789">
    <property type="entry name" value="Sig_transdc_resp-reg_receiver"/>
</dbReference>
<name>A0A1X9SKU7_9BACT</name>
<dbReference type="PANTHER" id="PTHR48111">
    <property type="entry name" value="REGULATOR OF RPOS"/>
    <property type="match status" value="1"/>
</dbReference>
<dbReference type="RefSeq" id="WP_086233894.1">
    <property type="nucleotide sequence ID" value="NZ_CP015578.1"/>
</dbReference>
<reference evidence="13" key="1">
    <citation type="journal article" date="2017" name="Genome Biol. Evol.">
        <title>Comparative Genomic Analysis Identifies a Campylobacter Clade Deficient in Selenium Metabolism.</title>
        <authorList>
            <person name="Miller W.G."/>
            <person name="Yee E."/>
            <person name="Lopes B.S."/>
            <person name="Chapman M.H."/>
            <person name="Huynh S."/>
            <person name="Bono J.L."/>
            <person name="Parker C.T."/>
            <person name="Strachan N.J.C."/>
            <person name="Forbes K.J."/>
        </authorList>
    </citation>
    <scope>NUCLEOTIDE SEQUENCE [LARGE SCALE GENOMIC DNA]</scope>
    <source>
        <strain evidence="13">NCTC 13004</strain>
    </source>
</reference>
<evidence type="ECO:0000256" key="6">
    <source>
        <dbReference type="ARBA" id="ARBA00023163"/>
    </source>
</evidence>
<dbReference type="GO" id="GO:0000976">
    <property type="term" value="F:transcription cis-regulatory region binding"/>
    <property type="evidence" value="ECO:0007669"/>
    <property type="project" value="TreeGrafter"/>
</dbReference>
<gene>
    <name evidence="12" type="ORF">CLAN_0079</name>
</gene>
<dbReference type="Gene3D" id="3.40.50.2300">
    <property type="match status" value="1"/>
</dbReference>
<sequence length="223" mass="25497">MIYVLEDEGAILDLICYALKSQNIPVKGFSLAKDFYKALKDQIPQILVLDVMLPDGDGFEILKDLKNSAKYKDICVLMLTALDSEINKVKGLDLGADDYIAKPFGVMELLARIRVISRRKAKEEPNSDISFNGLEFSYKNHIVKVNGKPLELTLKEFELLGFLLQNPNQVFSRDMLLEMIWGYSYDKESRTIDMHIKTLRKKLGNMSDMIRTIHGVGYKLVRE</sequence>
<feature type="domain" description="Response regulatory" evidence="10">
    <location>
        <begin position="1"/>
        <end position="117"/>
    </location>
</feature>
<dbReference type="InterPro" id="IPR001867">
    <property type="entry name" value="OmpR/PhoB-type_DNA-bd"/>
</dbReference>
<dbReference type="SMART" id="SM00448">
    <property type="entry name" value="REC"/>
    <property type="match status" value="1"/>
</dbReference>
<evidence type="ECO:0000256" key="7">
    <source>
        <dbReference type="ARBA" id="ARBA00024735"/>
    </source>
</evidence>
<dbReference type="PROSITE" id="PS51755">
    <property type="entry name" value="OMPR_PHOB"/>
    <property type="match status" value="1"/>
</dbReference>
<evidence type="ECO:0000313" key="12">
    <source>
        <dbReference type="EMBL" id="ARQ96863.1"/>
    </source>
</evidence>
<feature type="DNA-binding region" description="OmpR/PhoB-type" evidence="9">
    <location>
        <begin position="126"/>
        <end position="222"/>
    </location>
</feature>
<dbReference type="SUPFAM" id="SSF46894">
    <property type="entry name" value="C-terminal effector domain of the bipartite response regulators"/>
    <property type="match status" value="1"/>
</dbReference>
<dbReference type="Pfam" id="PF00486">
    <property type="entry name" value="Trans_reg_C"/>
    <property type="match status" value="1"/>
</dbReference>
<reference evidence="13" key="2">
    <citation type="journal article" date="2017" name="Genome Biol. Evol.">
        <title>Comparative genomic analysis identifies a Campylobacter clade deficient in selenium metabolism.</title>
        <authorList>
            <person name="Miller W.G."/>
            <person name="Yee E."/>
            <person name="Lopes B.S."/>
            <person name="Chapman M.H."/>
            <person name="Huynh S."/>
            <person name="Bono J.L."/>
            <person name="Parker C.T."/>
            <person name="Strachan N.J.C."/>
            <person name="Forbes K.J."/>
        </authorList>
    </citation>
    <scope>NUCLEOTIDE SEQUENCE [LARGE SCALE GENOMIC DNA]</scope>
    <source>
        <strain evidence="13">NCTC 13004</strain>
    </source>
</reference>
<dbReference type="CDD" id="cd00383">
    <property type="entry name" value="trans_reg_C"/>
    <property type="match status" value="1"/>
</dbReference>
<keyword evidence="4" id="KW-0805">Transcription regulation</keyword>
<evidence type="ECO:0000256" key="5">
    <source>
        <dbReference type="ARBA" id="ARBA00023125"/>
    </source>
</evidence>
<dbReference type="InterPro" id="IPR011006">
    <property type="entry name" value="CheY-like_superfamily"/>
</dbReference>
<dbReference type="Gene3D" id="6.10.250.690">
    <property type="match status" value="1"/>
</dbReference>
<dbReference type="Proteomes" id="UP000202031">
    <property type="component" value="Chromosome"/>
</dbReference>
<comment type="function">
    <text evidence="7">This protein is a positive regulator for the phosphate regulon. Transcription of this operon is positively regulated by PhoB and PhoR when phosphate is limited.</text>
</comment>
<dbReference type="GO" id="GO:0032993">
    <property type="term" value="C:protein-DNA complex"/>
    <property type="evidence" value="ECO:0007669"/>
    <property type="project" value="TreeGrafter"/>
</dbReference>
<organism evidence="12 13">
    <name type="scientific">Campylobacter lanienae NCTC 13004</name>
    <dbReference type="NCBI Taxonomy" id="1031753"/>
    <lineage>
        <taxon>Bacteria</taxon>
        <taxon>Pseudomonadati</taxon>
        <taxon>Campylobacterota</taxon>
        <taxon>Epsilonproteobacteria</taxon>
        <taxon>Campylobacterales</taxon>
        <taxon>Campylobacteraceae</taxon>
        <taxon>Campylobacter</taxon>
    </lineage>
</organism>
<dbReference type="InterPro" id="IPR039420">
    <property type="entry name" value="WalR-like"/>
</dbReference>
<evidence type="ECO:0000259" key="11">
    <source>
        <dbReference type="PROSITE" id="PS51755"/>
    </source>
</evidence>
<dbReference type="SMART" id="SM00862">
    <property type="entry name" value="Trans_reg_C"/>
    <property type="match status" value="1"/>
</dbReference>
<keyword evidence="5 9" id="KW-0238">DNA-binding</keyword>
<proteinExistence type="predicted"/>
<dbReference type="SUPFAM" id="SSF52172">
    <property type="entry name" value="CheY-like"/>
    <property type="match status" value="1"/>
</dbReference>
<protein>
    <recommendedName>
        <fullName evidence="1">Phosphate regulon transcriptional regulatory protein PhoB</fullName>
    </recommendedName>
</protein>
<dbReference type="GO" id="GO:0006355">
    <property type="term" value="P:regulation of DNA-templated transcription"/>
    <property type="evidence" value="ECO:0007669"/>
    <property type="project" value="InterPro"/>
</dbReference>
<feature type="modified residue" description="4-aspartylphosphate" evidence="8">
    <location>
        <position position="50"/>
    </location>
</feature>
<keyword evidence="2 8" id="KW-0597">Phosphoprotein</keyword>
<dbReference type="EMBL" id="CP015578">
    <property type="protein sequence ID" value="ARQ96863.1"/>
    <property type="molecule type" value="Genomic_DNA"/>
</dbReference>
<dbReference type="AlphaFoldDB" id="A0A1X9SKU7"/>